<feature type="domain" description="FAD-binding PCMH-type" evidence="1">
    <location>
        <begin position="1"/>
        <end position="181"/>
    </location>
</feature>
<sequence>MRDGVQAPDLVIDVNPVPLARVTQEQNGVRIGALARMADVAQNPLVRDGFPMVSQALLASASGQVRNMASIGGNLMQRTRCWYFRDSVMPCNTRSPGTGCPAIGGQNRWHAVFGGSDSCIKVHPSDLAVALTALDARVLIEGRQPVPIRDFYVLPGDTPHVETVLRPGELITGVEIPKTPGFSRYIKVRDRASFEFALVSVAVLLHTRGGVVHDVRLAFGGVAPKPWRSVMAEDVLRGKRLTKSLMDQAAEAAVRGAIPKAHNGFKVELLKRTVREALDGAR</sequence>
<accession>A0A428ZEC1</accession>
<proteinExistence type="predicted"/>
<dbReference type="OrthoDB" id="9814706at2"/>
<evidence type="ECO:0000313" key="2">
    <source>
        <dbReference type="EMBL" id="RSM86318.1"/>
    </source>
</evidence>
<dbReference type="InterPro" id="IPR016169">
    <property type="entry name" value="FAD-bd_PCMH_sub2"/>
</dbReference>
<dbReference type="RefSeq" id="WP_125726765.1">
    <property type="nucleotide sequence ID" value="NZ_QHKI01000009.1"/>
</dbReference>
<dbReference type="Gene3D" id="3.30.465.10">
    <property type="match status" value="2"/>
</dbReference>
<dbReference type="Pfam" id="PF03450">
    <property type="entry name" value="CO_deh_flav_C"/>
    <property type="match status" value="1"/>
</dbReference>
<dbReference type="SMART" id="SM01092">
    <property type="entry name" value="CO_deh_flav_C"/>
    <property type="match status" value="1"/>
</dbReference>
<dbReference type="AlphaFoldDB" id="A0A428ZEC1"/>
<name>A0A428ZEC1_KIBAR</name>
<dbReference type="InterPro" id="IPR002346">
    <property type="entry name" value="Mopterin_DH_FAD-bd"/>
</dbReference>
<organism evidence="2 3">
    <name type="scientific">Kibdelosporangium aridum</name>
    <dbReference type="NCBI Taxonomy" id="2030"/>
    <lineage>
        <taxon>Bacteria</taxon>
        <taxon>Bacillati</taxon>
        <taxon>Actinomycetota</taxon>
        <taxon>Actinomycetes</taxon>
        <taxon>Pseudonocardiales</taxon>
        <taxon>Pseudonocardiaceae</taxon>
        <taxon>Kibdelosporangium</taxon>
    </lineage>
</organism>
<dbReference type="PANTHER" id="PTHR42659:SF1">
    <property type="entry name" value="OXIDOREDUCTASE"/>
    <property type="match status" value="1"/>
</dbReference>
<dbReference type="Pfam" id="PF00941">
    <property type="entry name" value="FAD_binding_5"/>
    <property type="match status" value="1"/>
</dbReference>
<protein>
    <submittedName>
        <fullName evidence="2">FAD-binding molybdopterin dehydrogenase</fullName>
    </submittedName>
</protein>
<dbReference type="EMBL" id="QHKI01000009">
    <property type="protein sequence ID" value="RSM86318.1"/>
    <property type="molecule type" value="Genomic_DNA"/>
</dbReference>
<dbReference type="InterPro" id="IPR005107">
    <property type="entry name" value="CO_DH_flav_C"/>
</dbReference>
<dbReference type="Proteomes" id="UP000287547">
    <property type="component" value="Unassembled WGS sequence"/>
</dbReference>
<evidence type="ECO:0000313" key="3">
    <source>
        <dbReference type="Proteomes" id="UP000287547"/>
    </source>
</evidence>
<evidence type="ECO:0000259" key="1">
    <source>
        <dbReference type="PROSITE" id="PS51387"/>
    </source>
</evidence>
<dbReference type="InterPro" id="IPR036683">
    <property type="entry name" value="CO_DH_flav_C_dom_sf"/>
</dbReference>
<comment type="caution">
    <text evidence="2">The sequence shown here is derived from an EMBL/GenBank/DDBJ whole genome shotgun (WGS) entry which is preliminary data.</text>
</comment>
<dbReference type="GO" id="GO:0016491">
    <property type="term" value="F:oxidoreductase activity"/>
    <property type="evidence" value="ECO:0007669"/>
    <property type="project" value="InterPro"/>
</dbReference>
<dbReference type="PANTHER" id="PTHR42659">
    <property type="entry name" value="XANTHINE DEHYDROGENASE SUBUNIT C-RELATED"/>
    <property type="match status" value="1"/>
</dbReference>
<reference evidence="2 3" key="1">
    <citation type="submission" date="2018-05" db="EMBL/GenBank/DDBJ databases">
        <title>Evolution of GPA BGCs.</title>
        <authorList>
            <person name="Waglechner N."/>
            <person name="Wright G.D."/>
        </authorList>
    </citation>
    <scope>NUCLEOTIDE SEQUENCE [LARGE SCALE GENOMIC DNA]</scope>
    <source>
        <strain evidence="2 3">A82846</strain>
    </source>
</reference>
<dbReference type="InterPro" id="IPR016166">
    <property type="entry name" value="FAD-bd_PCMH"/>
</dbReference>
<dbReference type="InterPro" id="IPR036318">
    <property type="entry name" value="FAD-bd_PCMH-like_sf"/>
</dbReference>
<gene>
    <name evidence="2" type="ORF">DMH04_14220</name>
</gene>
<dbReference type="GO" id="GO:0071949">
    <property type="term" value="F:FAD binding"/>
    <property type="evidence" value="ECO:0007669"/>
    <property type="project" value="InterPro"/>
</dbReference>
<dbReference type="SUPFAM" id="SSF56176">
    <property type="entry name" value="FAD-binding/transporter-associated domain-like"/>
    <property type="match status" value="1"/>
</dbReference>
<dbReference type="PROSITE" id="PS51387">
    <property type="entry name" value="FAD_PCMH"/>
    <property type="match status" value="1"/>
</dbReference>
<dbReference type="SUPFAM" id="SSF55447">
    <property type="entry name" value="CO dehydrogenase flavoprotein C-terminal domain-like"/>
    <property type="match status" value="1"/>
</dbReference>
<dbReference type="InterPro" id="IPR051312">
    <property type="entry name" value="Diverse_Substr_Oxidored"/>
</dbReference>
<dbReference type="Gene3D" id="3.30.390.50">
    <property type="entry name" value="CO dehydrogenase flavoprotein, C-terminal domain"/>
    <property type="match status" value="1"/>
</dbReference>